<feature type="compositionally biased region" description="Basic and acidic residues" evidence="1">
    <location>
        <begin position="12"/>
        <end position="38"/>
    </location>
</feature>
<feature type="region of interest" description="Disordered" evidence="1">
    <location>
        <begin position="175"/>
        <end position="196"/>
    </location>
</feature>
<evidence type="ECO:0000313" key="2">
    <source>
        <dbReference type="EMBL" id="KAK7912384.1"/>
    </source>
</evidence>
<evidence type="ECO:0000313" key="3">
    <source>
        <dbReference type="Proteomes" id="UP001460270"/>
    </source>
</evidence>
<feature type="region of interest" description="Disordered" evidence="1">
    <location>
        <begin position="6"/>
        <end position="38"/>
    </location>
</feature>
<keyword evidence="3" id="KW-1185">Reference proteome</keyword>
<comment type="caution">
    <text evidence="2">The sequence shown here is derived from an EMBL/GenBank/DDBJ whole genome shotgun (WGS) entry which is preliminary data.</text>
</comment>
<accession>A0AAW0P918</accession>
<reference evidence="3" key="1">
    <citation type="submission" date="2024-04" db="EMBL/GenBank/DDBJ databases">
        <title>Salinicola lusitanus LLJ914,a marine bacterium isolated from the Okinawa Trough.</title>
        <authorList>
            <person name="Li J."/>
        </authorList>
    </citation>
    <scope>NUCLEOTIDE SEQUENCE [LARGE SCALE GENOMIC DNA]</scope>
</reference>
<evidence type="ECO:0000256" key="1">
    <source>
        <dbReference type="SAM" id="MobiDB-lite"/>
    </source>
</evidence>
<dbReference type="Proteomes" id="UP001460270">
    <property type="component" value="Unassembled WGS sequence"/>
</dbReference>
<gene>
    <name evidence="2" type="ORF">WMY93_012595</name>
</gene>
<name>A0AAW0P918_9GOBI</name>
<dbReference type="EMBL" id="JBBPFD010000009">
    <property type="protein sequence ID" value="KAK7912384.1"/>
    <property type="molecule type" value="Genomic_DNA"/>
</dbReference>
<sequence>MFLITAVTASPEGRKTRTRQLTEEEKKEMREKEKREEERGELTVVRTSCLGKRLSHSLVRSLVHLVKHTHDVVSFVRSSHPPPARLVLQPKPGVELALDPSASRPVGHQCGQSSTVLTAQTHGVSRQTHCTNTQNSACTRTERAHVYLLQKLSASFHVLGLGWYQYSLLHCPGAEPNQNRTRTSSSFSSITCRDREPTEAGQMEKWKRHDHLSSCLLLFLQVLFKKYKYQKCNFTHLTQFLHKHLLQTETLRPCPNEDKTSCINVDLSVSKPAWSRCNACT</sequence>
<protein>
    <submittedName>
        <fullName evidence="2">Uncharacterized protein</fullName>
    </submittedName>
</protein>
<dbReference type="AlphaFoldDB" id="A0AAW0P918"/>
<organism evidence="2 3">
    <name type="scientific">Mugilogobius chulae</name>
    <name type="common">yellowstripe goby</name>
    <dbReference type="NCBI Taxonomy" id="88201"/>
    <lineage>
        <taxon>Eukaryota</taxon>
        <taxon>Metazoa</taxon>
        <taxon>Chordata</taxon>
        <taxon>Craniata</taxon>
        <taxon>Vertebrata</taxon>
        <taxon>Euteleostomi</taxon>
        <taxon>Actinopterygii</taxon>
        <taxon>Neopterygii</taxon>
        <taxon>Teleostei</taxon>
        <taxon>Neoteleostei</taxon>
        <taxon>Acanthomorphata</taxon>
        <taxon>Gobiaria</taxon>
        <taxon>Gobiiformes</taxon>
        <taxon>Gobioidei</taxon>
        <taxon>Gobiidae</taxon>
        <taxon>Gobionellinae</taxon>
        <taxon>Mugilogobius</taxon>
    </lineage>
</organism>
<proteinExistence type="predicted"/>
<feature type="compositionally biased region" description="Low complexity" evidence="1">
    <location>
        <begin position="180"/>
        <end position="191"/>
    </location>
</feature>